<dbReference type="PANTHER" id="PTHR46905">
    <property type="entry name" value="RING-H2 FINGER PROTEIN ATL78"/>
    <property type="match status" value="1"/>
</dbReference>
<evidence type="ECO:0000256" key="5">
    <source>
        <dbReference type="ARBA" id="ARBA00022833"/>
    </source>
</evidence>
<accession>A0AAP0B080</accession>
<comment type="subcellular location">
    <subcellularLocation>
        <location evidence="1">Membrane</location>
        <topology evidence="1">Single-pass membrane protein</topology>
    </subcellularLocation>
</comment>
<dbReference type="Pfam" id="PF13639">
    <property type="entry name" value="zf-RING_2"/>
    <property type="match status" value="1"/>
</dbReference>
<dbReference type="Proteomes" id="UP001418222">
    <property type="component" value="Unassembled WGS sequence"/>
</dbReference>
<dbReference type="GO" id="GO:0016740">
    <property type="term" value="F:transferase activity"/>
    <property type="evidence" value="ECO:0007669"/>
    <property type="project" value="UniProtKB-KW"/>
</dbReference>
<protein>
    <submittedName>
        <fullName evidence="12">RING-H2 finger protein ATL44</fullName>
    </submittedName>
</protein>
<dbReference type="InterPro" id="IPR013083">
    <property type="entry name" value="Znf_RING/FYVE/PHD"/>
</dbReference>
<comment type="similarity">
    <text evidence="8">Belongs to the RING-type zinc finger family. ATL subfamily.</text>
</comment>
<dbReference type="GO" id="GO:0016567">
    <property type="term" value="P:protein ubiquitination"/>
    <property type="evidence" value="ECO:0007669"/>
    <property type="project" value="InterPro"/>
</dbReference>
<keyword evidence="5" id="KW-0862">Zinc</keyword>
<organism evidence="12 13">
    <name type="scientific">Platanthera zijinensis</name>
    <dbReference type="NCBI Taxonomy" id="2320716"/>
    <lineage>
        <taxon>Eukaryota</taxon>
        <taxon>Viridiplantae</taxon>
        <taxon>Streptophyta</taxon>
        <taxon>Embryophyta</taxon>
        <taxon>Tracheophyta</taxon>
        <taxon>Spermatophyta</taxon>
        <taxon>Magnoliopsida</taxon>
        <taxon>Liliopsida</taxon>
        <taxon>Asparagales</taxon>
        <taxon>Orchidaceae</taxon>
        <taxon>Orchidoideae</taxon>
        <taxon>Orchideae</taxon>
        <taxon>Orchidinae</taxon>
        <taxon>Platanthera</taxon>
    </lineage>
</organism>
<evidence type="ECO:0000256" key="10">
    <source>
        <dbReference type="SAM" id="Phobius"/>
    </source>
</evidence>
<reference evidence="12 13" key="1">
    <citation type="journal article" date="2022" name="Nat. Plants">
        <title>Genomes of leafy and leafless Platanthera orchids illuminate the evolution of mycoheterotrophy.</title>
        <authorList>
            <person name="Li M.H."/>
            <person name="Liu K.W."/>
            <person name="Li Z."/>
            <person name="Lu H.C."/>
            <person name="Ye Q.L."/>
            <person name="Zhang D."/>
            <person name="Wang J.Y."/>
            <person name="Li Y.F."/>
            <person name="Zhong Z.M."/>
            <person name="Liu X."/>
            <person name="Yu X."/>
            <person name="Liu D.K."/>
            <person name="Tu X.D."/>
            <person name="Liu B."/>
            <person name="Hao Y."/>
            <person name="Liao X.Y."/>
            <person name="Jiang Y.T."/>
            <person name="Sun W.H."/>
            <person name="Chen J."/>
            <person name="Chen Y.Q."/>
            <person name="Ai Y."/>
            <person name="Zhai J.W."/>
            <person name="Wu S.S."/>
            <person name="Zhou Z."/>
            <person name="Hsiao Y.Y."/>
            <person name="Wu W.L."/>
            <person name="Chen Y.Y."/>
            <person name="Lin Y.F."/>
            <person name="Hsu J.L."/>
            <person name="Li C.Y."/>
            <person name="Wang Z.W."/>
            <person name="Zhao X."/>
            <person name="Zhong W.Y."/>
            <person name="Ma X.K."/>
            <person name="Ma L."/>
            <person name="Huang J."/>
            <person name="Chen G.Z."/>
            <person name="Huang M.Z."/>
            <person name="Huang L."/>
            <person name="Peng D.H."/>
            <person name="Luo Y.B."/>
            <person name="Zou S.Q."/>
            <person name="Chen S.P."/>
            <person name="Lan S."/>
            <person name="Tsai W.C."/>
            <person name="Van de Peer Y."/>
            <person name="Liu Z.J."/>
        </authorList>
    </citation>
    <scope>NUCLEOTIDE SEQUENCE [LARGE SCALE GENOMIC DNA]</scope>
    <source>
        <strain evidence="12">Lor287</strain>
    </source>
</reference>
<evidence type="ECO:0000313" key="12">
    <source>
        <dbReference type="EMBL" id="KAK8921347.1"/>
    </source>
</evidence>
<keyword evidence="7 10" id="KW-0472">Membrane</keyword>
<sequence length="175" mass="18727">MQDHRHFLRHPLPSPAPGPIAGAAEAAPPQPALITHNAVLVLAAMTCAFVCALGLNSTLHCVVRCTRRAITDPADWVAARRMNSGLRREDVLALPVTVCAAAQPAVGEGSSPAVGYYCPICLTELTEGDKMRVLPACGHRFHVGCVDTWLISHRSCPTCRCRLMSPAKSTLLEIL</sequence>
<evidence type="ECO:0000259" key="11">
    <source>
        <dbReference type="PROSITE" id="PS50089"/>
    </source>
</evidence>
<proteinExistence type="inferred from homology"/>
<feature type="domain" description="RING-type" evidence="11">
    <location>
        <begin position="118"/>
        <end position="160"/>
    </location>
</feature>
<gene>
    <name evidence="12" type="primary">ATL44</name>
    <name evidence="12" type="ORF">KSP39_PZI020440</name>
</gene>
<dbReference type="InterPro" id="IPR001841">
    <property type="entry name" value="Znf_RING"/>
</dbReference>
<keyword evidence="2" id="KW-0808">Transferase</keyword>
<dbReference type="AlphaFoldDB" id="A0AAP0B080"/>
<evidence type="ECO:0000256" key="2">
    <source>
        <dbReference type="ARBA" id="ARBA00022679"/>
    </source>
</evidence>
<dbReference type="PROSITE" id="PS50089">
    <property type="entry name" value="ZF_RING_2"/>
    <property type="match status" value="1"/>
</dbReference>
<evidence type="ECO:0000256" key="1">
    <source>
        <dbReference type="ARBA" id="ARBA00004167"/>
    </source>
</evidence>
<keyword evidence="9" id="KW-0863">Zinc-finger</keyword>
<dbReference type="EMBL" id="JBBWWQ010000018">
    <property type="protein sequence ID" value="KAK8921347.1"/>
    <property type="molecule type" value="Genomic_DNA"/>
</dbReference>
<evidence type="ECO:0000256" key="9">
    <source>
        <dbReference type="PROSITE-ProRule" id="PRU00175"/>
    </source>
</evidence>
<evidence type="ECO:0000256" key="8">
    <source>
        <dbReference type="ARBA" id="ARBA00024209"/>
    </source>
</evidence>
<evidence type="ECO:0000256" key="3">
    <source>
        <dbReference type="ARBA" id="ARBA00022692"/>
    </source>
</evidence>
<keyword evidence="4" id="KW-0479">Metal-binding</keyword>
<keyword evidence="6 10" id="KW-1133">Transmembrane helix</keyword>
<feature type="transmembrane region" description="Helical" evidence="10">
    <location>
        <begin position="38"/>
        <end position="59"/>
    </location>
</feature>
<dbReference type="PANTHER" id="PTHR46905:SF22">
    <property type="entry name" value="RING-TYPE E3 UBIQUITIN TRANSFERASE"/>
    <property type="match status" value="1"/>
</dbReference>
<keyword evidence="13" id="KW-1185">Reference proteome</keyword>
<evidence type="ECO:0000313" key="13">
    <source>
        <dbReference type="Proteomes" id="UP001418222"/>
    </source>
</evidence>
<dbReference type="SMART" id="SM00184">
    <property type="entry name" value="RING"/>
    <property type="match status" value="1"/>
</dbReference>
<dbReference type="InterPro" id="IPR044602">
    <property type="entry name" value="ATL10/ATL72-79-like"/>
</dbReference>
<comment type="caution">
    <text evidence="12">The sequence shown here is derived from an EMBL/GenBank/DDBJ whole genome shotgun (WGS) entry which is preliminary data.</text>
</comment>
<keyword evidence="3 10" id="KW-0812">Transmembrane</keyword>
<evidence type="ECO:0000256" key="6">
    <source>
        <dbReference type="ARBA" id="ARBA00022989"/>
    </source>
</evidence>
<dbReference type="SUPFAM" id="SSF57850">
    <property type="entry name" value="RING/U-box"/>
    <property type="match status" value="1"/>
</dbReference>
<evidence type="ECO:0000256" key="4">
    <source>
        <dbReference type="ARBA" id="ARBA00022723"/>
    </source>
</evidence>
<evidence type="ECO:0000256" key="7">
    <source>
        <dbReference type="ARBA" id="ARBA00023136"/>
    </source>
</evidence>
<dbReference type="Gene3D" id="3.30.40.10">
    <property type="entry name" value="Zinc/RING finger domain, C3HC4 (zinc finger)"/>
    <property type="match status" value="1"/>
</dbReference>
<dbReference type="GO" id="GO:0016020">
    <property type="term" value="C:membrane"/>
    <property type="evidence" value="ECO:0007669"/>
    <property type="project" value="UniProtKB-SubCell"/>
</dbReference>
<dbReference type="GO" id="GO:0008270">
    <property type="term" value="F:zinc ion binding"/>
    <property type="evidence" value="ECO:0007669"/>
    <property type="project" value="UniProtKB-KW"/>
</dbReference>
<name>A0AAP0B080_9ASPA</name>